<comment type="caution">
    <text evidence="1">The sequence shown here is derived from an EMBL/GenBank/DDBJ whole genome shotgun (WGS) entry which is preliminary data.</text>
</comment>
<gene>
    <name evidence="1" type="ORF">FSP39_020634</name>
</gene>
<evidence type="ECO:0000313" key="2">
    <source>
        <dbReference type="Proteomes" id="UP001186944"/>
    </source>
</evidence>
<keyword evidence="2" id="KW-1185">Reference proteome</keyword>
<accession>A0AA88YQJ6</accession>
<protein>
    <submittedName>
        <fullName evidence="1">Uncharacterized protein</fullName>
    </submittedName>
</protein>
<organism evidence="1 2">
    <name type="scientific">Pinctada imbricata</name>
    <name type="common">Atlantic pearl-oyster</name>
    <name type="synonym">Pinctada martensii</name>
    <dbReference type="NCBI Taxonomy" id="66713"/>
    <lineage>
        <taxon>Eukaryota</taxon>
        <taxon>Metazoa</taxon>
        <taxon>Spiralia</taxon>
        <taxon>Lophotrochozoa</taxon>
        <taxon>Mollusca</taxon>
        <taxon>Bivalvia</taxon>
        <taxon>Autobranchia</taxon>
        <taxon>Pteriomorphia</taxon>
        <taxon>Pterioida</taxon>
        <taxon>Pterioidea</taxon>
        <taxon>Pteriidae</taxon>
        <taxon>Pinctada</taxon>
    </lineage>
</organism>
<reference evidence="1" key="1">
    <citation type="submission" date="2019-08" db="EMBL/GenBank/DDBJ databases">
        <title>The improved chromosome-level genome for the pearl oyster Pinctada fucata martensii using PacBio sequencing and Hi-C.</title>
        <authorList>
            <person name="Zheng Z."/>
        </authorList>
    </citation>
    <scope>NUCLEOTIDE SEQUENCE</scope>
    <source>
        <strain evidence="1">ZZ-2019</strain>
        <tissue evidence="1">Adductor muscle</tissue>
    </source>
</reference>
<dbReference type="AlphaFoldDB" id="A0AA88YQJ6"/>
<dbReference type="Proteomes" id="UP001186944">
    <property type="component" value="Unassembled WGS sequence"/>
</dbReference>
<evidence type="ECO:0000313" key="1">
    <source>
        <dbReference type="EMBL" id="KAK3103629.1"/>
    </source>
</evidence>
<name>A0AA88YQJ6_PINIB</name>
<dbReference type="EMBL" id="VSWD01000005">
    <property type="protein sequence ID" value="KAK3103629.1"/>
    <property type="molecule type" value="Genomic_DNA"/>
</dbReference>
<proteinExistence type="predicted"/>
<sequence>MDQNKEGVSHWTIKAQQMIINAQNPSVNIHISNSERNFAALEFAHPSATFKNNDVSISTYTTVSLPFNPLDVTTGPQSPSQLQAKMKSQDAVKSKAQNSAFSASATCKEINQAAFQYAMSLSSTDAVRRYRASGRQLSFLDDRQTSNGPQWLMENLVLNYNSTGLTVLSPTLKTDLHVLFSSFAGQTYCKLLSPYRAMEYIYIDSMAPVS</sequence>